<proteinExistence type="inferred from homology"/>
<feature type="coiled-coil region" evidence="7">
    <location>
        <begin position="7"/>
        <end position="55"/>
    </location>
</feature>
<gene>
    <name evidence="8" type="primary">xseB</name>
    <name evidence="8" type="ORF">CT510_07590</name>
    <name evidence="10" type="ORF">NCTC11541_00461</name>
    <name evidence="9" type="ORF">NCTC12264_01255</name>
</gene>
<dbReference type="EMBL" id="LR134372">
    <property type="protein sequence ID" value="VEG84437.1"/>
    <property type="molecule type" value="Genomic_DNA"/>
</dbReference>
<organism evidence="9 11">
    <name type="scientific">Campylobacter upsaliensis</name>
    <dbReference type="NCBI Taxonomy" id="28080"/>
    <lineage>
        <taxon>Bacteria</taxon>
        <taxon>Pseudomonadati</taxon>
        <taxon>Campylobacterota</taxon>
        <taxon>Epsilonproteobacteria</taxon>
        <taxon>Campylobacterales</taxon>
        <taxon>Campylobacteraceae</taxon>
        <taxon>Campylobacter</taxon>
    </lineage>
</organism>
<dbReference type="AlphaFoldDB" id="A0A381EJ14"/>
<evidence type="ECO:0000256" key="1">
    <source>
        <dbReference type="ARBA" id="ARBA00009998"/>
    </source>
</evidence>
<keyword evidence="7" id="KW-0175">Coiled coil</keyword>
<dbReference type="GeneID" id="77230346"/>
<name>A0A381EJ14_CAMUP</name>
<keyword evidence="5" id="KW-0269">Exonuclease</keyword>
<dbReference type="EMBL" id="AABVLA010000034">
    <property type="protein sequence ID" value="EAJ1622497.1"/>
    <property type="molecule type" value="Genomic_DNA"/>
</dbReference>
<evidence type="ECO:0000313" key="8">
    <source>
        <dbReference type="EMBL" id="EAJ1622497.1"/>
    </source>
</evidence>
<reference evidence="10 12" key="3">
    <citation type="submission" date="2018-12" db="EMBL/GenBank/DDBJ databases">
        <authorList>
            <consortium name="Pathogen Informatics"/>
        </authorList>
    </citation>
    <scope>NUCLEOTIDE SEQUENCE [LARGE SCALE GENOMIC DNA]</scope>
    <source>
        <strain evidence="10 12">NCTC11541</strain>
    </source>
</reference>
<dbReference type="EC" id="3.1.11.6" evidence="6"/>
<evidence type="ECO:0000256" key="2">
    <source>
        <dbReference type="ARBA" id="ARBA00022490"/>
    </source>
</evidence>
<keyword evidence="4 8" id="KW-0378">Hydrolase</keyword>
<dbReference type="Gene3D" id="1.10.287.1040">
    <property type="entry name" value="Exonuclease VII, small subunit"/>
    <property type="match status" value="1"/>
</dbReference>
<evidence type="ECO:0000313" key="9">
    <source>
        <dbReference type="EMBL" id="SUX27015.1"/>
    </source>
</evidence>
<reference evidence="8 13" key="2">
    <citation type="submission" date="2018-06" db="EMBL/GenBank/DDBJ databases">
        <authorList>
            <consortium name="PulseNet: The National Subtyping Network for Foodborne Disease Surveillance"/>
            <person name="Tarr C.L."/>
            <person name="Trees E."/>
            <person name="Katz L.S."/>
            <person name="Carleton-Romer H.A."/>
            <person name="Stroika S."/>
            <person name="Kucerova Z."/>
            <person name="Roache K.F."/>
            <person name="Sabol A.L."/>
            <person name="Besser J."/>
            <person name="Gerner-Smidt P."/>
        </authorList>
    </citation>
    <scope>NUCLEOTIDE SEQUENCE [LARGE SCALE GENOMIC DNA]</scope>
    <source>
        <strain evidence="8 13">PNUSAC003104</strain>
    </source>
</reference>
<keyword evidence="3" id="KW-0540">Nuclease</keyword>
<dbReference type="GO" id="GO:0008855">
    <property type="term" value="F:exodeoxyribonuclease VII activity"/>
    <property type="evidence" value="ECO:0007669"/>
    <property type="project" value="UniProtKB-UniRule"/>
</dbReference>
<dbReference type="NCBIfam" id="TIGR01280">
    <property type="entry name" value="xseB"/>
    <property type="match status" value="1"/>
</dbReference>
<evidence type="ECO:0000256" key="7">
    <source>
        <dbReference type="SAM" id="Coils"/>
    </source>
</evidence>
<reference evidence="9 11" key="1">
    <citation type="submission" date="2018-06" db="EMBL/GenBank/DDBJ databases">
        <authorList>
            <consortium name="Pathogen Informatics"/>
            <person name="Doyle S."/>
        </authorList>
    </citation>
    <scope>NUCLEOTIDE SEQUENCE [LARGE SCALE GENOMIC DNA]</scope>
    <source>
        <strain evidence="9 11">NCTC12264</strain>
    </source>
</reference>
<evidence type="ECO:0000256" key="3">
    <source>
        <dbReference type="ARBA" id="ARBA00022722"/>
    </source>
</evidence>
<dbReference type="RefSeq" id="WP_004276915.1">
    <property type="nucleotide sequence ID" value="NZ_CABKPM010000001.1"/>
</dbReference>
<evidence type="ECO:0000256" key="5">
    <source>
        <dbReference type="ARBA" id="ARBA00022839"/>
    </source>
</evidence>
<dbReference type="SUPFAM" id="SSF116842">
    <property type="entry name" value="XseB-like"/>
    <property type="match status" value="1"/>
</dbReference>
<comment type="similarity">
    <text evidence="1">Belongs to the XseB family.</text>
</comment>
<keyword evidence="13" id="KW-1185">Reference proteome</keyword>
<accession>A0A381EJ14</accession>
<protein>
    <recommendedName>
        <fullName evidence="6">Exodeoxyribonuclease VII small subunit</fullName>
        <ecNumber evidence="6">3.1.11.6</ecNumber>
    </recommendedName>
</protein>
<dbReference type="GO" id="GO:0009318">
    <property type="term" value="C:exodeoxyribonuclease VII complex"/>
    <property type="evidence" value="ECO:0007669"/>
    <property type="project" value="UniProtKB-UniRule"/>
</dbReference>
<dbReference type="EMBL" id="UFUZ01000001">
    <property type="protein sequence ID" value="SUX27015.1"/>
    <property type="molecule type" value="Genomic_DNA"/>
</dbReference>
<evidence type="ECO:0000256" key="6">
    <source>
        <dbReference type="NCBIfam" id="TIGR01280"/>
    </source>
</evidence>
<evidence type="ECO:0000313" key="12">
    <source>
        <dbReference type="Proteomes" id="UP000278157"/>
    </source>
</evidence>
<keyword evidence="2" id="KW-0963">Cytoplasm</keyword>
<dbReference type="GeneID" id="58537098"/>
<dbReference type="Proteomes" id="UP000278157">
    <property type="component" value="Chromosome"/>
</dbReference>
<evidence type="ECO:0000313" key="13">
    <source>
        <dbReference type="Proteomes" id="UP000535305"/>
    </source>
</evidence>
<evidence type="ECO:0000256" key="4">
    <source>
        <dbReference type="ARBA" id="ARBA00022801"/>
    </source>
</evidence>
<dbReference type="Proteomes" id="UP000535305">
    <property type="component" value="Unassembled WGS sequence"/>
</dbReference>
<evidence type="ECO:0000313" key="10">
    <source>
        <dbReference type="EMBL" id="VEG84437.1"/>
    </source>
</evidence>
<dbReference type="InterPro" id="IPR037004">
    <property type="entry name" value="Exonuc_VII_ssu_sf"/>
</dbReference>
<dbReference type="Proteomes" id="UP000254161">
    <property type="component" value="Unassembled WGS sequence"/>
</dbReference>
<dbReference type="GO" id="GO:0006308">
    <property type="term" value="P:DNA catabolic process"/>
    <property type="evidence" value="ECO:0007669"/>
    <property type="project" value="UniProtKB-UniRule"/>
</dbReference>
<dbReference type="Pfam" id="PF02609">
    <property type="entry name" value="Exonuc_VII_S"/>
    <property type="match status" value="1"/>
</dbReference>
<sequence>MSFEANLKKANEALTQLNEEELSLEESVKIYKIGLESIEKARLELEKAKLEVEKIDE</sequence>
<dbReference type="InterPro" id="IPR003761">
    <property type="entry name" value="Exonuc_VII_S"/>
</dbReference>
<evidence type="ECO:0000313" key="11">
    <source>
        <dbReference type="Proteomes" id="UP000254161"/>
    </source>
</evidence>